<dbReference type="Proteomes" id="UP001232063">
    <property type="component" value="Unassembled WGS sequence"/>
</dbReference>
<protein>
    <recommendedName>
        <fullName evidence="4">Tetratricopeptide repeat protein</fullName>
    </recommendedName>
</protein>
<reference evidence="2" key="1">
    <citation type="submission" date="2023-05" db="EMBL/GenBank/DDBJ databases">
        <authorList>
            <person name="Zhang X."/>
        </authorList>
    </citation>
    <scope>NUCLEOTIDE SEQUENCE</scope>
    <source>
        <strain evidence="2">BD1B2-1</strain>
    </source>
</reference>
<feature type="chain" id="PRO_5042042923" description="Tetratricopeptide repeat protein" evidence="1">
    <location>
        <begin position="21"/>
        <end position="356"/>
    </location>
</feature>
<evidence type="ECO:0008006" key="4">
    <source>
        <dbReference type="Google" id="ProtNLM"/>
    </source>
</evidence>
<sequence>MKKTFTKLAVLLFISASVYAQKVDLDRASFSYTYRDLPTNPLDQTYKTYSSVIIATSSVKANYSDDQFKSGIAIEGWRRVENNAHVIITANIDDVIIDASEVKERVDISKDKNGKETGRKYYYWLEMQYSFAANAKVADLKGNVIDQKITLADRTSKNSFKSDEFGSYEGAANYFNNNKTSLKSRFIREQTNAALANLSRYLGDRYGYVVRKGTDILWIQDSKKHPEYQTYQDNFKAFKDAMSEMKSDEPVGAIKEKLKGFISYLEEIPTKYAADEKADKKLRYASYYNLAQIYLYLDDPTQTMAYAEKLITNDYDAKDGKTLLKAAQDLQALFEKNKSNSRHFTPESSIAQISEN</sequence>
<gene>
    <name evidence="2" type="ORF">QNI22_32295</name>
</gene>
<accession>A0AAE3UIH3</accession>
<keyword evidence="1" id="KW-0732">Signal</keyword>
<proteinExistence type="predicted"/>
<dbReference type="AlphaFoldDB" id="A0AAE3UIH3"/>
<feature type="signal peptide" evidence="1">
    <location>
        <begin position="1"/>
        <end position="20"/>
    </location>
</feature>
<organism evidence="2 3">
    <name type="scientific">Xanthocytophaga agilis</name>
    <dbReference type="NCBI Taxonomy" id="3048010"/>
    <lineage>
        <taxon>Bacteria</taxon>
        <taxon>Pseudomonadati</taxon>
        <taxon>Bacteroidota</taxon>
        <taxon>Cytophagia</taxon>
        <taxon>Cytophagales</taxon>
        <taxon>Rhodocytophagaceae</taxon>
        <taxon>Xanthocytophaga</taxon>
    </lineage>
</organism>
<name>A0AAE3UIH3_9BACT</name>
<dbReference type="EMBL" id="JASJOU010000016">
    <property type="protein sequence ID" value="MDJ1505381.1"/>
    <property type="molecule type" value="Genomic_DNA"/>
</dbReference>
<evidence type="ECO:0000256" key="1">
    <source>
        <dbReference type="SAM" id="SignalP"/>
    </source>
</evidence>
<dbReference type="RefSeq" id="WP_314517376.1">
    <property type="nucleotide sequence ID" value="NZ_JASJOU010000016.1"/>
</dbReference>
<evidence type="ECO:0000313" key="3">
    <source>
        <dbReference type="Proteomes" id="UP001232063"/>
    </source>
</evidence>
<keyword evidence="3" id="KW-1185">Reference proteome</keyword>
<evidence type="ECO:0000313" key="2">
    <source>
        <dbReference type="EMBL" id="MDJ1505381.1"/>
    </source>
</evidence>
<comment type="caution">
    <text evidence="2">The sequence shown here is derived from an EMBL/GenBank/DDBJ whole genome shotgun (WGS) entry which is preliminary data.</text>
</comment>